<name>A0AAE7XGX9_9CAUD</name>
<reference evidence="2 3" key="1">
    <citation type="submission" date="2021-06" db="EMBL/GenBank/DDBJ databases">
        <title>PemIK (PemK/PemI) type II TA system from Klebsiella pneumoniae clinical strains inhibits lytic phage.</title>
        <authorList>
            <person name="Bleriot I.I."/>
            <person name="Blasco L.L."/>
            <person name="Pacios O.O."/>
            <person name="Fernandez-Garcia L.L."/>
            <person name="Ambroa A.A."/>
            <person name="Lopez M.M."/>
            <person name="Gonzalez-Bardanca M.M."/>
            <person name="Fernandez-Cuenca F.F."/>
            <person name="Oteo J.J."/>
            <person name="Pascual A.A."/>
            <person name="Martinez-Martinez L.L."/>
            <person name="Domingo-Calap P.P."/>
            <person name="Wood T.T.K."/>
            <person name="Tomas M.M."/>
        </authorList>
    </citation>
    <scope>NUCLEOTIDE SEQUENCE [LARGE SCALE GENOMIC DNA]</scope>
</reference>
<feature type="transmembrane region" description="Helical" evidence="1">
    <location>
        <begin position="6"/>
        <end position="28"/>
    </location>
</feature>
<accession>A0AAE7XGX9</accession>
<keyword evidence="1" id="KW-0812">Transmembrane</keyword>
<evidence type="ECO:0000256" key="1">
    <source>
        <dbReference type="SAM" id="Phobius"/>
    </source>
</evidence>
<dbReference type="EMBL" id="MZ428227">
    <property type="protein sequence ID" value="QZE50922.1"/>
    <property type="molecule type" value="Genomic_DNA"/>
</dbReference>
<keyword evidence="1" id="KW-0472">Membrane</keyword>
<proteinExistence type="predicted"/>
<organism evidence="2 3">
    <name type="scientific">Klebsiella phage vB_KpnS-VAC10</name>
    <dbReference type="NCBI Taxonomy" id="2864368"/>
    <lineage>
        <taxon>Viruses</taxon>
        <taxon>Duplodnaviria</taxon>
        <taxon>Heunggongvirae</taxon>
        <taxon>Uroviricota</taxon>
        <taxon>Caudoviricetes</taxon>
        <taxon>Drexlerviridae</taxon>
        <taxon>Webervirus</taxon>
        <taxon>Webervirus VAC10</taxon>
    </lineage>
</organism>
<protein>
    <submittedName>
        <fullName evidence="2">Membrane protein</fullName>
    </submittedName>
</protein>
<sequence length="32" mass="3802">MINNNIIIITLYLYICLVRFLRGGYGFLLRKP</sequence>
<evidence type="ECO:0000313" key="2">
    <source>
        <dbReference type="EMBL" id="QZE50922.1"/>
    </source>
</evidence>
<evidence type="ECO:0000313" key="3">
    <source>
        <dbReference type="Proteomes" id="UP000828551"/>
    </source>
</evidence>
<keyword evidence="1" id="KW-1133">Transmembrane helix</keyword>
<dbReference type="Proteomes" id="UP000828551">
    <property type="component" value="Segment"/>
</dbReference>
<keyword evidence="3" id="KW-1185">Reference proteome</keyword>